<dbReference type="GO" id="GO:0019674">
    <property type="term" value="P:NAD+ metabolic process"/>
    <property type="evidence" value="ECO:0007669"/>
    <property type="project" value="InterPro"/>
</dbReference>
<evidence type="ECO:0000256" key="13">
    <source>
        <dbReference type="ARBA" id="ARBA00023134"/>
    </source>
</evidence>
<keyword evidence="7" id="KW-0479">Metal-binding</keyword>
<dbReference type="STRING" id="74557.A0A1V9Z5C8"/>
<dbReference type="InterPro" id="IPR008271">
    <property type="entry name" value="Ser/Thr_kinase_AS"/>
</dbReference>
<dbReference type="InterPro" id="IPR003527">
    <property type="entry name" value="MAP_kinase_CS"/>
</dbReference>
<accession>A0A1V9Z5C8</accession>
<evidence type="ECO:0000256" key="8">
    <source>
        <dbReference type="ARBA" id="ARBA00022741"/>
    </source>
</evidence>
<keyword evidence="11" id="KW-0521">NADP</keyword>
<evidence type="ECO:0000256" key="10">
    <source>
        <dbReference type="ARBA" id="ARBA00022840"/>
    </source>
</evidence>
<evidence type="ECO:0000256" key="4">
    <source>
        <dbReference type="ARBA" id="ARBA00022527"/>
    </source>
</evidence>
<dbReference type="EMBL" id="JNBS01002272">
    <property type="protein sequence ID" value="OQR93176.1"/>
    <property type="molecule type" value="Genomic_DNA"/>
</dbReference>
<evidence type="ECO:0000256" key="15">
    <source>
        <dbReference type="PIRSR" id="PIRSR613078-2"/>
    </source>
</evidence>
<dbReference type="SUPFAM" id="SSF111331">
    <property type="entry name" value="NAD kinase/diacylglycerol kinase-like"/>
    <property type="match status" value="1"/>
</dbReference>
<dbReference type="PROSITE" id="PS00107">
    <property type="entry name" value="PROTEIN_KINASE_ATP"/>
    <property type="match status" value="1"/>
</dbReference>
<dbReference type="InterPro" id="IPR001345">
    <property type="entry name" value="PG/BPGM_mutase_AS"/>
</dbReference>
<evidence type="ECO:0000256" key="1">
    <source>
        <dbReference type="ARBA" id="ARBA00001946"/>
    </source>
</evidence>
<dbReference type="PROSITE" id="PS01351">
    <property type="entry name" value="MAPK"/>
    <property type="match status" value="1"/>
</dbReference>
<dbReference type="InterPro" id="IPR000719">
    <property type="entry name" value="Prot_kinase_dom"/>
</dbReference>
<feature type="active site" description="Proton donor/acceptor" evidence="14">
    <location>
        <position position="403"/>
    </location>
</feature>
<dbReference type="GO" id="GO:0005525">
    <property type="term" value="F:GTP binding"/>
    <property type="evidence" value="ECO:0007669"/>
    <property type="project" value="UniProtKB-KW"/>
</dbReference>
<comment type="cofactor">
    <cofactor evidence="1 17">
        <name>Mg(2+)</name>
        <dbReference type="ChEBI" id="CHEBI:18420"/>
    </cofactor>
</comment>
<keyword evidence="6" id="KW-0493">Microtubule</keyword>
<dbReference type="InterPro" id="IPR002453">
    <property type="entry name" value="Beta_tubulin"/>
</dbReference>
<comment type="similarity">
    <text evidence="2">Belongs to the tubulin family.</text>
</comment>
<dbReference type="PROSITE" id="PS50011">
    <property type="entry name" value="PROTEIN_KINASE_DOM"/>
    <property type="match status" value="1"/>
</dbReference>
<dbReference type="GO" id="GO:0004707">
    <property type="term" value="F:MAP kinase activity"/>
    <property type="evidence" value="ECO:0007669"/>
    <property type="project" value="UniProtKB-EC"/>
</dbReference>
<keyword evidence="18" id="KW-0175">Coiled coil</keyword>
<proteinExistence type="inferred from homology"/>
<dbReference type="InterPro" id="IPR008280">
    <property type="entry name" value="Tub_FtsZ_C"/>
</dbReference>
<dbReference type="GO" id="GO:0003924">
    <property type="term" value="F:GTPase activity"/>
    <property type="evidence" value="ECO:0007669"/>
    <property type="project" value="InterPro"/>
</dbReference>
<feature type="region of interest" description="Disordered" evidence="19">
    <location>
        <begin position="958"/>
        <end position="1014"/>
    </location>
</feature>
<evidence type="ECO:0000259" key="20">
    <source>
        <dbReference type="PROSITE" id="PS50011"/>
    </source>
</evidence>
<evidence type="ECO:0000313" key="21">
    <source>
        <dbReference type="EMBL" id="OQR93176.1"/>
    </source>
</evidence>
<dbReference type="InterPro" id="IPR013078">
    <property type="entry name" value="His_Pase_superF_clade-1"/>
</dbReference>
<dbReference type="EC" id="2.7.11.24" evidence="17"/>
<keyword evidence="12" id="KW-0520">NAD</keyword>
<dbReference type="GO" id="GO:0046872">
    <property type="term" value="F:metal ion binding"/>
    <property type="evidence" value="ECO:0007669"/>
    <property type="project" value="UniProtKB-KW"/>
</dbReference>
<reference evidence="21 22" key="1">
    <citation type="journal article" date="2014" name="Genome Biol. Evol.">
        <title>The secreted proteins of Achlya hypogyna and Thraustotheca clavata identify the ancestral oomycete secretome and reveal gene acquisitions by horizontal gene transfer.</title>
        <authorList>
            <person name="Misner I."/>
            <person name="Blouin N."/>
            <person name="Leonard G."/>
            <person name="Richards T.A."/>
            <person name="Lane C.E."/>
        </authorList>
    </citation>
    <scope>NUCLEOTIDE SEQUENCE [LARGE SCALE GENOMIC DNA]</scope>
    <source>
        <strain evidence="21 22">ATCC 34112</strain>
    </source>
</reference>
<keyword evidence="13" id="KW-0342">GTP-binding</keyword>
<sequence length="1450" mass="165836">MKTRLGEVGGDWLIAFIFKRAAERQQIRMRELVHIQGGQCGNQIGAKFWEVISDEHGVDPTGSYHGDSDLQLERINVYYNEATGGRYVPRAILMDLEPGTMDSVRAGPYGQLFRPDNFVFGQTGAGNNWAKGHYTEGAELIDSVLDVVRKEAESCDCLQGFQITHSLGGGTGSGMGTLLISKIREEYPDRIMCTYSVCPSPKMSTTFIGNSTAIQEMFKRVSEQFTAMFRRKAFLHWYTGEGMDEMEFTEAESNMNDLVSEYQQYQDATAEEEGEFDEDEEMDEMMMLHPRPLARCLHHFNAPRLMDLVLIRHGESEGNLARERSIKGDHSLFSGEFKHRHSSNWRLTDRGRDQAEAAGEWLRKNDMVYFDRYLVSEYLRAMETAARLNLPDAQWYAEMLLRERDWGKMDLMSEDERYKNMYDELVRRDLDRFYYAPPGGESMAAVAQRVDRLLCALHRELPSKRAVVVCHGEVMWALRTRLERMSQETFRELQLSGRMVDQIHNAHILHYTRTDPTTGKVAPFFTHMRSVCPWNEKLSPKGWIKITRPVYDNEMMLAIAERVPRMIVSEEYLQQTYRPEDKRIYTNDPQLANEPLSPNILNPVAIPPQPKISLKNVVVVNKMTRYQHEESLYGNSGEALKKQMSMRGFVYDRLKASHDHHIDAIDDITSTFKEYGINCNIVNAHELTHEAYENADMIFSAGGDGTFLKAASFVNKPIPVAGLNTDSARSEGNLCCYSIDASCHRFSIGLDRVLTGEFRWRYRQRIRVGMVNQEGFKYELPRYALNEVFIAESDASRPSHYNIGIDQQQRESHRSSGIIVCTGTGSSAWHYSASQIHREQISSVLHAMDFHTYTNETVTEITEMLNKQNIFAEDSVDMGYIVREPIINATFGDIRFRRGKARRVSMRSLGWDMKVNLDGLYSVPLNYGVQAVMKICTEPQYVLRTRNCAAVGNAIHSSSVPMSKQQRKRAAPDTRPQLKRRKASAEEVHELPPTPQGPASAMPPTPAVPGNTSAPSMMPGFNQTRNFKGWQVGNRYRLIRLLGKGSYGQVAEAFDMVQNKRVAIKKIINVFDQEVDCKRLYREIYILRHLRHSEVITLLDVLEPPNLETFKDLYLVFEFVDTDLHKLIMSPQYLTTRHIQLFLYQLLCGLKYIHSANVIHRDMKPANILLNEDCTLKICDFGLARVVDAAIYKNQGEPISPQYQRVQSPKDGNTPGKFQRQLTKHVVTRWYRAPELILLQDYGYAVDLWSLGCIFAELLSMQAESYPQYQTRTPIFPGRSCFPLSADRPTTYSDKLDQLNVIFGVIGTPKEEDIGNLGEVKQYLRKLNKKEPRDLKEIYPGAPPEALDLLKRFLTFNPDTRITVEEALLHPFLNDVRSLRKEAVELHPLDMDFENVPLDRAQLKARIYEEIMRFQALNAEADAQAKLLETNPMNKVVPMPQDLATAAGTT</sequence>
<dbReference type="FunFam" id="1.10.510.10:FF:000613">
    <property type="entry name" value="Mitogen-activated protein kinase"/>
    <property type="match status" value="1"/>
</dbReference>
<dbReference type="Proteomes" id="UP000243217">
    <property type="component" value="Unassembled WGS sequence"/>
</dbReference>
<dbReference type="Gene3D" id="3.30.200.20">
    <property type="entry name" value="Phosphorylase Kinase, domain 1"/>
    <property type="match status" value="1"/>
</dbReference>
<dbReference type="InterPro" id="IPR003008">
    <property type="entry name" value="Tubulin_FtsZ_GTPase"/>
</dbReference>
<dbReference type="Gene3D" id="2.60.200.30">
    <property type="entry name" value="Probable inorganic polyphosphate/atp-NAD kinase, domain 2"/>
    <property type="match status" value="1"/>
</dbReference>
<evidence type="ECO:0000256" key="2">
    <source>
        <dbReference type="ARBA" id="ARBA00009636"/>
    </source>
</evidence>
<evidence type="ECO:0000256" key="5">
    <source>
        <dbReference type="ARBA" id="ARBA00022679"/>
    </source>
</evidence>
<keyword evidence="9 17" id="KW-0418">Kinase</keyword>
<keyword evidence="8 16" id="KW-0547">Nucleotide-binding</keyword>
<dbReference type="Gene3D" id="3.40.50.1240">
    <property type="entry name" value="Phosphoglycerate mutase-like"/>
    <property type="match status" value="1"/>
</dbReference>
<dbReference type="SUPFAM" id="SSF53254">
    <property type="entry name" value="Phosphoglycerate mutase-like"/>
    <property type="match status" value="1"/>
</dbReference>
<dbReference type="InterPro" id="IPR017438">
    <property type="entry name" value="ATP-NAD_kinase_N"/>
</dbReference>
<organism evidence="21 22">
    <name type="scientific">Thraustotheca clavata</name>
    <dbReference type="NCBI Taxonomy" id="74557"/>
    <lineage>
        <taxon>Eukaryota</taxon>
        <taxon>Sar</taxon>
        <taxon>Stramenopiles</taxon>
        <taxon>Oomycota</taxon>
        <taxon>Saprolegniomycetes</taxon>
        <taxon>Saprolegniales</taxon>
        <taxon>Achlyaceae</taxon>
        <taxon>Thraustotheca</taxon>
    </lineage>
</organism>
<evidence type="ECO:0000256" key="11">
    <source>
        <dbReference type="ARBA" id="ARBA00022857"/>
    </source>
</evidence>
<dbReference type="InterPro" id="IPR029033">
    <property type="entry name" value="His_PPase_superfam"/>
</dbReference>
<feature type="domain" description="Protein kinase" evidence="20">
    <location>
        <begin position="1036"/>
        <end position="1373"/>
    </location>
</feature>
<comment type="activity regulation">
    <text evidence="17">Activated by threonine and tyrosine phosphorylation.</text>
</comment>
<dbReference type="InterPro" id="IPR000217">
    <property type="entry name" value="Tubulin"/>
</dbReference>
<gene>
    <name evidence="21" type="ORF">THRCLA_08517</name>
</gene>
<dbReference type="PANTHER" id="PTHR13158">
    <property type="match status" value="1"/>
</dbReference>
<evidence type="ECO:0000256" key="17">
    <source>
        <dbReference type="RuleBase" id="RU361165"/>
    </source>
</evidence>
<dbReference type="GO" id="GO:0005874">
    <property type="term" value="C:microtubule"/>
    <property type="evidence" value="ECO:0007669"/>
    <property type="project" value="UniProtKB-KW"/>
</dbReference>
<evidence type="ECO:0000256" key="14">
    <source>
        <dbReference type="PIRSR" id="PIRSR613078-1"/>
    </source>
</evidence>
<dbReference type="InterPro" id="IPR017437">
    <property type="entry name" value="ATP-NAD_kinase_PpnK-typ_C"/>
</dbReference>
<dbReference type="FunFam" id="1.10.510.10:FF:000624">
    <property type="entry name" value="Mitogen-activated protein kinase"/>
    <property type="match status" value="1"/>
</dbReference>
<dbReference type="InterPro" id="IPR017975">
    <property type="entry name" value="Tubulin_CS"/>
</dbReference>
<dbReference type="PROSITE" id="PS00108">
    <property type="entry name" value="PROTEIN_KINASE_ST"/>
    <property type="match status" value="1"/>
</dbReference>
<feature type="compositionally biased region" description="Pro residues" evidence="19">
    <location>
        <begin position="992"/>
        <end position="1007"/>
    </location>
</feature>
<keyword evidence="10 16" id="KW-0067">ATP-binding</keyword>
<dbReference type="SMART" id="SM00855">
    <property type="entry name" value="PGAM"/>
    <property type="match status" value="1"/>
</dbReference>
<feature type="binding site" evidence="15">
    <location>
        <begin position="312"/>
        <end position="319"/>
    </location>
    <ligand>
        <name>substrate</name>
    </ligand>
</feature>
<dbReference type="FunFam" id="3.30.200.20:FF:000046">
    <property type="entry name" value="Mitogen-activated protein kinase"/>
    <property type="match status" value="1"/>
</dbReference>
<dbReference type="GO" id="GO:0006741">
    <property type="term" value="P:NADP+ biosynthetic process"/>
    <property type="evidence" value="ECO:0007669"/>
    <property type="project" value="InterPro"/>
</dbReference>
<dbReference type="CDD" id="cd07834">
    <property type="entry name" value="STKc_MAPK"/>
    <property type="match status" value="1"/>
</dbReference>
<evidence type="ECO:0000256" key="6">
    <source>
        <dbReference type="ARBA" id="ARBA00022701"/>
    </source>
</evidence>
<feature type="binding site" evidence="15">
    <location>
        <position position="380"/>
    </location>
    <ligand>
        <name>substrate</name>
    </ligand>
</feature>
<comment type="similarity">
    <text evidence="3">Belongs to the NAD kinase family.</text>
</comment>
<dbReference type="InterPro" id="IPR002504">
    <property type="entry name" value="NADK"/>
</dbReference>
<dbReference type="PRINTS" id="PR01163">
    <property type="entry name" value="BETATUBULIN"/>
</dbReference>
<comment type="similarity">
    <text evidence="17">Belongs to the protein kinase superfamily. Ser/Thr protein kinase family. MAP kinase subfamily.</text>
</comment>
<dbReference type="SUPFAM" id="SSF56112">
    <property type="entry name" value="Protein kinase-like (PK-like)"/>
    <property type="match status" value="1"/>
</dbReference>
<protein>
    <recommendedName>
        <fullName evidence="17">Mitogen-activated protein kinase</fullName>
        <ecNumber evidence="17">2.7.11.24</ecNumber>
    </recommendedName>
</protein>
<dbReference type="PRINTS" id="PR01161">
    <property type="entry name" value="TUBULIN"/>
</dbReference>
<dbReference type="Pfam" id="PF00300">
    <property type="entry name" value="His_Phos_1"/>
    <property type="match status" value="1"/>
</dbReference>
<dbReference type="Gene3D" id="3.40.50.1440">
    <property type="entry name" value="Tubulin/FtsZ, GTPase domain"/>
    <property type="match status" value="1"/>
</dbReference>
<feature type="coiled-coil region" evidence="18">
    <location>
        <begin position="248"/>
        <end position="275"/>
    </location>
</feature>
<evidence type="ECO:0000256" key="18">
    <source>
        <dbReference type="SAM" id="Coils"/>
    </source>
</evidence>
<feature type="binding site" evidence="16">
    <location>
        <position position="1066"/>
    </location>
    <ligand>
        <name>ATP</name>
        <dbReference type="ChEBI" id="CHEBI:30616"/>
    </ligand>
</feature>
<dbReference type="Gene3D" id="1.10.510.10">
    <property type="entry name" value="Transferase(Phosphotransferase) domain 1"/>
    <property type="match status" value="1"/>
</dbReference>
<evidence type="ECO:0000256" key="16">
    <source>
        <dbReference type="PROSITE-ProRule" id="PRU10141"/>
    </source>
</evidence>
<evidence type="ECO:0000256" key="19">
    <source>
        <dbReference type="SAM" id="MobiDB-lite"/>
    </source>
</evidence>
<dbReference type="SMART" id="SM00864">
    <property type="entry name" value="Tubulin"/>
    <property type="match status" value="1"/>
</dbReference>
<evidence type="ECO:0000256" key="7">
    <source>
        <dbReference type="ARBA" id="ARBA00022723"/>
    </source>
</evidence>
<dbReference type="PROSITE" id="PS00227">
    <property type="entry name" value="TUBULIN"/>
    <property type="match status" value="1"/>
</dbReference>
<dbReference type="InterPro" id="IPR036525">
    <property type="entry name" value="Tubulin/FtsZ_GTPase_sf"/>
</dbReference>
<dbReference type="Gene3D" id="3.40.50.10330">
    <property type="entry name" value="Probable inorganic polyphosphate/atp-NAD kinase, domain 1"/>
    <property type="match status" value="1"/>
</dbReference>
<dbReference type="GO" id="GO:0007017">
    <property type="term" value="P:microtubule-based process"/>
    <property type="evidence" value="ECO:0007669"/>
    <property type="project" value="InterPro"/>
</dbReference>
<evidence type="ECO:0000256" key="9">
    <source>
        <dbReference type="ARBA" id="ARBA00022777"/>
    </source>
</evidence>
<comment type="catalytic activity">
    <reaction evidence="17">
        <text>L-threonyl-[protein] + ATP = O-phospho-L-threonyl-[protein] + ADP + H(+)</text>
        <dbReference type="Rhea" id="RHEA:46608"/>
        <dbReference type="Rhea" id="RHEA-COMP:11060"/>
        <dbReference type="Rhea" id="RHEA-COMP:11605"/>
        <dbReference type="ChEBI" id="CHEBI:15378"/>
        <dbReference type="ChEBI" id="CHEBI:30013"/>
        <dbReference type="ChEBI" id="CHEBI:30616"/>
        <dbReference type="ChEBI" id="CHEBI:61977"/>
        <dbReference type="ChEBI" id="CHEBI:456216"/>
        <dbReference type="EC" id="2.7.11.24"/>
    </reaction>
</comment>
<evidence type="ECO:0000256" key="12">
    <source>
        <dbReference type="ARBA" id="ARBA00023027"/>
    </source>
</evidence>
<dbReference type="SUPFAM" id="SSF52490">
    <property type="entry name" value="Tubulin nucleotide-binding domain-like"/>
    <property type="match status" value="1"/>
</dbReference>
<dbReference type="GO" id="GO:0005739">
    <property type="term" value="C:mitochondrion"/>
    <property type="evidence" value="ECO:0007669"/>
    <property type="project" value="TreeGrafter"/>
</dbReference>
<dbReference type="CDD" id="cd02187">
    <property type="entry name" value="beta_tubulin"/>
    <property type="match status" value="1"/>
</dbReference>
<dbReference type="GO" id="GO:0005524">
    <property type="term" value="F:ATP binding"/>
    <property type="evidence" value="ECO:0007669"/>
    <property type="project" value="UniProtKB-UniRule"/>
</dbReference>
<dbReference type="GO" id="GO:0005200">
    <property type="term" value="F:structural constituent of cytoskeleton"/>
    <property type="evidence" value="ECO:0007669"/>
    <property type="project" value="InterPro"/>
</dbReference>
<dbReference type="Pfam" id="PF01513">
    <property type="entry name" value="NAD_kinase"/>
    <property type="match status" value="1"/>
</dbReference>
<dbReference type="CDD" id="cd07067">
    <property type="entry name" value="HP_PGM_like"/>
    <property type="match status" value="1"/>
</dbReference>
<dbReference type="InterPro" id="IPR011009">
    <property type="entry name" value="Kinase-like_dom_sf"/>
</dbReference>
<dbReference type="SMART" id="SM00220">
    <property type="entry name" value="S_TKc"/>
    <property type="match status" value="1"/>
</dbReference>
<dbReference type="Pfam" id="PF00091">
    <property type="entry name" value="Tubulin"/>
    <property type="match status" value="1"/>
</dbReference>
<dbReference type="PROSITE" id="PS00175">
    <property type="entry name" value="PG_MUTASE"/>
    <property type="match status" value="1"/>
</dbReference>
<evidence type="ECO:0000313" key="22">
    <source>
        <dbReference type="Proteomes" id="UP000243217"/>
    </source>
</evidence>
<dbReference type="OrthoDB" id="354304at2759"/>
<dbReference type="FunFam" id="1.10.287.600:FF:000002">
    <property type="entry name" value="Tubulin beta chain"/>
    <property type="match status" value="1"/>
</dbReference>
<name>A0A1V9Z5C8_9STRA</name>
<feature type="active site" description="Tele-phosphohistidine intermediate" evidence="14">
    <location>
        <position position="313"/>
    </location>
</feature>
<keyword evidence="5 17" id="KW-0808">Transferase</keyword>
<dbReference type="GO" id="GO:0003951">
    <property type="term" value="F:NAD+ kinase activity"/>
    <property type="evidence" value="ECO:0007669"/>
    <property type="project" value="InterPro"/>
</dbReference>
<dbReference type="Pfam" id="PF00069">
    <property type="entry name" value="Pkinase"/>
    <property type="match status" value="1"/>
</dbReference>
<dbReference type="FunFam" id="3.40.50.1440:FF:000031">
    <property type="entry name" value="tubulin beta-4A chain isoform X5"/>
    <property type="match status" value="1"/>
</dbReference>
<dbReference type="PANTHER" id="PTHR13158:SF5">
    <property type="entry name" value="NAD KINASE 2, MITOCHONDRIAL"/>
    <property type="match status" value="1"/>
</dbReference>
<dbReference type="InterPro" id="IPR017441">
    <property type="entry name" value="Protein_kinase_ATP_BS"/>
</dbReference>
<dbReference type="InterPro" id="IPR016064">
    <property type="entry name" value="NAD/diacylglycerol_kinase_sf"/>
</dbReference>
<dbReference type="SUPFAM" id="SSF55307">
    <property type="entry name" value="Tubulin C-terminal domain-like"/>
    <property type="match status" value="1"/>
</dbReference>
<evidence type="ECO:0000256" key="3">
    <source>
        <dbReference type="ARBA" id="ARBA00010995"/>
    </source>
</evidence>
<keyword evidence="4 17" id="KW-0723">Serine/threonine-protein kinase</keyword>
<keyword evidence="17" id="KW-0460">Magnesium</keyword>
<keyword evidence="22" id="KW-1185">Reference proteome</keyword>
<comment type="caution">
    <text evidence="21">The sequence shown here is derived from an EMBL/GenBank/DDBJ whole genome shotgun (WGS) entry which is preliminary data.</text>
</comment>